<comment type="caution">
    <text evidence="1">The sequence shown here is derived from an EMBL/GenBank/DDBJ whole genome shotgun (WGS) entry which is preliminary data.</text>
</comment>
<gene>
    <name evidence="1" type="ORF">L6164_004020</name>
</gene>
<proteinExistence type="predicted"/>
<dbReference type="EMBL" id="CM039427">
    <property type="protein sequence ID" value="KAI4355227.1"/>
    <property type="molecule type" value="Genomic_DNA"/>
</dbReference>
<sequence>MNRSFKRLRNEIFDPREPLFRRWSKIFVCTCLIAVSVDLLFFYIPEINEHEKCLDLDGALKITACVLRSIFDLIYILHIIFQLRTGFIVPSSRAYGRGGLIADSVATLKRYLSGYFVIDILSIIPLPQVVVLGVIPILKSSVPFGTIDLLKIIIFVQYLPRVIRIYPIWKQMPRTSAILTGSGTAWSAAASNLLFYILASHVVGSSYYLFSVESELRCWQQELKNYKLYNVVHSYDVSFSCGQYKQTIVSLLNTSCFFIGANEMKDSTAFDFGIFNEALSAHVVESSTYFLQKFFYCFWWGLRNISSLGQNLQTSTFIWEIFFAIFISIFGLVLFSVIIGNMQRYLQSRIADDLKFVASQFRRLHSRKMQHTFRFYSMQWRTWAACYIQKAWRSYWKKKMERSLFEAEARLPDAPANEVGSPIVSKCHSICVKISCQGIRIHETNGTT</sequence>
<protein>
    <submittedName>
        <fullName evidence="1">Uncharacterized protein</fullName>
    </submittedName>
</protein>
<reference evidence="1 2" key="1">
    <citation type="journal article" date="2022" name="DNA Res.">
        <title>Chromosomal-level genome assembly of the orchid tree Bauhinia variegata (Leguminosae; Cercidoideae) supports the allotetraploid origin hypothesis of Bauhinia.</title>
        <authorList>
            <person name="Zhong Y."/>
            <person name="Chen Y."/>
            <person name="Zheng D."/>
            <person name="Pang J."/>
            <person name="Liu Y."/>
            <person name="Luo S."/>
            <person name="Meng S."/>
            <person name="Qian L."/>
            <person name="Wei D."/>
            <person name="Dai S."/>
            <person name="Zhou R."/>
        </authorList>
    </citation>
    <scope>NUCLEOTIDE SEQUENCE [LARGE SCALE GENOMIC DNA]</scope>
    <source>
        <strain evidence="1">BV-YZ2020</strain>
    </source>
</reference>
<evidence type="ECO:0000313" key="1">
    <source>
        <dbReference type="EMBL" id="KAI4355227.1"/>
    </source>
</evidence>
<accession>A0ACB9Q2J9</accession>
<evidence type="ECO:0000313" key="2">
    <source>
        <dbReference type="Proteomes" id="UP000828941"/>
    </source>
</evidence>
<dbReference type="Proteomes" id="UP000828941">
    <property type="component" value="Chromosome 2"/>
</dbReference>
<organism evidence="1 2">
    <name type="scientific">Bauhinia variegata</name>
    <name type="common">Purple orchid tree</name>
    <name type="synonym">Phanera variegata</name>
    <dbReference type="NCBI Taxonomy" id="167791"/>
    <lineage>
        <taxon>Eukaryota</taxon>
        <taxon>Viridiplantae</taxon>
        <taxon>Streptophyta</taxon>
        <taxon>Embryophyta</taxon>
        <taxon>Tracheophyta</taxon>
        <taxon>Spermatophyta</taxon>
        <taxon>Magnoliopsida</taxon>
        <taxon>eudicotyledons</taxon>
        <taxon>Gunneridae</taxon>
        <taxon>Pentapetalae</taxon>
        <taxon>rosids</taxon>
        <taxon>fabids</taxon>
        <taxon>Fabales</taxon>
        <taxon>Fabaceae</taxon>
        <taxon>Cercidoideae</taxon>
        <taxon>Cercideae</taxon>
        <taxon>Bauhiniinae</taxon>
        <taxon>Bauhinia</taxon>
    </lineage>
</organism>
<name>A0ACB9Q2J9_BAUVA</name>
<keyword evidence="2" id="KW-1185">Reference proteome</keyword>